<dbReference type="RefSeq" id="WP_340337038.1">
    <property type="nucleotide sequence ID" value="NZ_JBBKZS010000008.1"/>
</dbReference>
<gene>
    <name evidence="1" type="ORF">WKW79_20505</name>
</gene>
<protein>
    <submittedName>
        <fullName evidence="1">Uncharacterized protein</fullName>
    </submittedName>
</protein>
<comment type="caution">
    <text evidence="1">The sequence shown here is derived from an EMBL/GenBank/DDBJ whole genome shotgun (WGS) entry which is preliminary data.</text>
</comment>
<evidence type="ECO:0000313" key="2">
    <source>
        <dbReference type="Proteomes" id="UP001367030"/>
    </source>
</evidence>
<organism evidence="1 2">
    <name type="scientific">Variovorax robiniae</name>
    <dbReference type="NCBI Taxonomy" id="1836199"/>
    <lineage>
        <taxon>Bacteria</taxon>
        <taxon>Pseudomonadati</taxon>
        <taxon>Pseudomonadota</taxon>
        <taxon>Betaproteobacteria</taxon>
        <taxon>Burkholderiales</taxon>
        <taxon>Comamonadaceae</taxon>
        <taxon>Variovorax</taxon>
    </lineage>
</organism>
<dbReference type="Proteomes" id="UP001367030">
    <property type="component" value="Unassembled WGS sequence"/>
</dbReference>
<dbReference type="EMBL" id="JBBKZS010000008">
    <property type="protein sequence ID" value="MEJ8856969.1"/>
    <property type="molecule type" value="Genomic_DNA"/>
</dbReference>
<sequence length="124" mass="12589">MATVATRFGPMSDTSPAYATLTALDNLSTSLDTLLPLIAADGFNKATARTQAAAILAALPVSGAAAIPNGVSIVHPVREVLNRFIAVMDNASADPTQIRAVALAYRGVAGVQRDAANLLSTGVA</sequence>
<accession>A0ABU8XD39</accession>
<proteinExistence type="predicted"/>
<keyword evidence="2" id="KW-1185">Reference proteome</keyword>
<evidence type="ECO:0000313" key="1">
    <source>
        <dbReference type="EMBL" id="MEJ8856969.1"/>
    </source>
</evidence>
<name>A0ABU8XD39_9BURK</name>
<reference evidence="1 2" key="1">
    <citation type="submission" date="2024-03" db="EMBL/GenBank/DDBJ databases">
        <title>Novel species of the genus Variovorax.</title>
        <authorList>
            <person name="Liu Q."/>
            <person name="Xin Y.-H."/>
        </authorList>
    </citation>
    <scope>NUCLEOTIDE SEQUENCE [LARGE SCALE GENOMIC DNA]</scope>
    <source>
        <strain evidence="1 2">KACC 18901</strain>
    </source>
</reference>